<dbReference type="InterPro" id="IPR003018">
    <property type="entry name" value="GAF"/>
</dbReference>
<sequence>MGNGGSTGKRSDNAPSAAEAQLSVQRELRRNILDDASGPQWAQARDLAAHMLLHLDSPLDCSRIASRWIREAFRCDRADIGLGSPSDQFYAPGFAESRSPDDEIVSIAGLSVNNRDKGVRALWFSERPLVYADLSQESRFGTELRRWFLKNGVRSKLAWSISNRGAPLGLICIDWIEQPLPWSSALVDRFQDVCDGILNPIIGSSFALNAAYGCGDASDSGLRSADGSVHDADITCLLKHLSDAELRVAQLAACGLRYKEIAFALDRSFSTIDHQLRSVRTKLNVRNQAELVGLLARYAPKFKQRQGVN</sequence>
<dbReference type="Proteomes" id="UP000193200">
    <property type="component" value="Unassembled WGS sequence"/>
</dbReference>
<dbReference type="GO" id="GO:0006355">
    <property type="term" value="P:regulation of DNA-templated transcription"/>
    <property type="evidence" value="ECO:0007669"/>
    <property type="project" value="InterPro"/>
</dbReference>
<evidence type="ECO:0000256" key="4">
    <source>
        <dbReference type="SAM" id="MobiDB-lite"/>
    </source>
</evidence>
<proteinExistence type="predicted"/>
<organism evidence="6 7">
    <name type="scientific">Oceanibacterium hippocampi</name>
    <dbReference type="NCBI Taxonomy" id="745714"/>
    <lineage>
        <taxon>Bacteria</taxon>
        <taxon>Pseudomonadati</taxon>
        <taxon>Pseudomonadota</taxon>
        <taxon>Alphaproteobacteria</taxon>
        <taxon>Sneathiellales</taxon>
        <taxon>Sneathiellaceae</taxon>
        <taxon>Oceanibacterium</taxon>
    </lineage>
</organism>
<dbReference type="Pfam" id="PF00196">
    <property type="entry name" value="GerE"/>
    <property type="match status" value="1"/>
</dbReference>
<protein>
    <submittedName>
        <fullName evidence="6">Bacterial regulatory proteins, luxR family</fullName>
    </submittedName>
</protein>
<dbReference type="RefSeq" id="WP_176245159.1">
    <property type="nucleotide sequence ID" value="NZ_FWFR01000003.1"/>
</dbReference>
<reference evidence="6 7" key="1">
    <citation type="submission" date="2017-03" db="EMBL/GenBank/DDBJ databases">
        <authorList>
            <person name="Afonso C.L."/>
            <person name="Miller P.J."/>
            <person name="Scott M.A."/>
            <person name="Spackman E."/>
            <person name="Goraichik I."/>
            <person name="Dimitrov K.M."/>
            <person name="Suarez D.L."/>
            <person name="Swayne D.E."/>
        </authorList>
    </citation>
    <scope>NUCLEOTIDE SEQUENCE [LARGE SCALE GENOMIC DNA]</scope>
    <source>
        <strain evidence="6 7">CECT 7691</strain>
    </source>
</reference>
<dbReference type="EMBL" id="FWFR01000003">
    <property type="protein sequence ID" value="SLN74673.1"/>
    <property type="molecule type" value="Genomic_DNA"/>
</dbReference>
<dbReference type="PANTHER" id="PTHR44688:SF16">
    <property type="entry name" value="DNA-BINDING TRANSCRIPTIONAL ACTIVATOR DEVR_DOSR"/>
    <property type="match status" value="1"/>
</dbReference>
<keyword evidence="3" id="KW-0804">Transcription</keyword>
<evidence type="ECO:0000259" key="5">
    <source>
        <dbReference type="PROSITE" id="PS50043"/>
    </source>
</evidence>
<evidence type="ECO:0000313" key="6">
    <source>
        <dbReference type="EMBL" id="SLN74673.1"/>
    </source>
</evidence>
<dbReference type="Gene3D" id="1.10.10.10">
    <property type="entry name" value="Winged helix-like DNA-binding domain superfamily/Winged helix DNA-binding domain"/>
    <property type="match status" value="1"/>
</dbReference>
<dbReference type="PANTHER" id="PTHR44688">
    <property type="entry name" value="DNA-BINDING TRANSCRIPTIONAL ACTIVATOR DEVR_DOSR"/>
    <property type="match status" value="1"/>
</dbReference>
<dbReference type="Gene3D" id="3.30.450.40">
    <property type="match status" value="1"/>
</dbReference>
<dbReference type="CDD" id="cd06170">
    <property type="entry name" value="LuxR_C_like"/>
    <property type="match status" value="1"/>
</dbReference>
<dbReference type="GO" id="GO:0003677">
    <property type="term" value="F:DNA binding"/>
    <property type="evidence" value="ECO:0007669"/>
    <property type="project" value="UniProtKB-KW"/>
</dbReference>
<dbReference type="SUPFAM" id="SSF55781">
    <property type="entry name" value="GAF domain-like"/>
    <property type="match status" value="1"/>
</dbReference>
<dbReference type="Pfam" id="PF01590">
    <property type="entry name" value="GAF"/>
    <property type="match status" value="1"/>
</dbReference>
<keyword evidence="1" id="KW-0805">Transcription regulation</keyword>
<dbReference type="InterPro" id="IPR029016">
    <property type="entry name" value="GAF-like_dom_sf"/>
</dbReference>
<feature type="region of interest" description="Disordered" evidence="4">
    <location>
        <begin position="1"/>
        <end position="21"/>
    </location>
</feature>
<dbReference type="InterPro" id="IPR016032">
    <property type="entry name" value="Sig_transdc_resp-reg_C-effctor"/>
</dbReference>
<dbReference type="InterPro" id="IPR000792">
    <property type="entry name" value="Tscrpt_reg_LuxR_C"/>
</dbReference>
<keyword evidence="7" id="KW-1185">Reference proteome</keyword>
<gene>
    <name evidence="6" type="ORF">OCH7691_03790</name>
</gene>
<evidence type="ECO:0000256" key="1">
    <source>
        <dbReference type="ARBA" id="ARBA00023015"/>
    </source>
</evidence>
<dbReference type="PROSITE" id="PS00622">
    <property type="entry name" value="HTH_LUXR_1"/>
    <property type="match status" value="1"/>
</dbReference>
<dbReference type="InterPro" id="IPR036388">
    <property type="entry name" value="WH-like_DNA-bd_sf"/>
</dbReference>
<evidence type="ECO:0000256" key="3">
    <source>
        <dbReference type="ARBA" id="ARBA00023163"/>
    </source>
</evidence>
<dbReference type="PROSITE" id="PS50043">
    <property type="entry name" value="HTH_LUXR_2"/>
    <property type="match status" value="1"/>
</dbReference>
<evidence type="ECO:0000313" key="7">
    <source>
        <dbReference type="Proteomes" id="UP000193200"/>
    </source>
</evidence>
<evidence type="ECO:0000256" key="2">
    <source>
        <dbReference type="ARBA" id="ARBA00023125"/>
    </source>
</evidence>
<dbReference type="SUPFAM" id="SSF46894">
    <property type="entry name" value="C-terminal effector domain of the bipartite response regulators"/>
    <property type="match status" value="1"/>
</dbReference>
<name>A0A1Y5TVZ7_9PROT</name>
<feature type="domain" description="HTH luxR-type" evidence="5">
    <location>
        <begin position="234"/>
        <end position="299"/>
    </location>
</feature>
<keyword evidence="2" id="KW-0238">DNA-binding</keyword>
<accession>A0A1Y5TVZ7</accession>
<dbReference type="SMART" id="SM00421">
    <property type="entry name" value="HTH_LUXR"/>
    <property type="match status" value="1"/>
</dbReference>
<dbReference type="InParanoid" id="A0A1Y5TVZ7"/>
<dbReference type="AlphaFoldDB" id="A0A1Y5TVZ7"/>